<organism evidence="2 3">
    <name type="scientific">Kordia algicida OT-1</name>
    <dbReference type="NCBI Taxonomy" id="391587"/>
    <lineage>
        <taxon>Bacteria</taxon>
        <taxon>Pseudomonadati</taxon>
        <taxon>Bacteroidota</taxon>
        <taxon>Flavobacteriia</taxon>
        <taxon>Flavobacteriales</taxon>
        <taxon>Flavobacteriaceae</taxon>
        <taxon>Kordia</taxon>
    </lineage>
</organism>
<sequence>MSCKFNVQPPFCLVFAIGITIAKLSKKHITKRYEF</sequence>
<keyword evidence="1" id="KW-0472">Membrane</keyword>
<keyword evidence="1" id="KW-0812">Transmembrane</keyword>
<dbReference type="EMBL" id="ABIB01000006">
    <property type="protein sequence ID" value="EDP95721.1"/>
    <property type="molecule type" value="Genomic_DNA"/>
</dbReference>
<keyword evidence="3" id="KW-1185">Reference proteome</keyword>
<reference evidence="2 3" key="1">
    <citation type="journal article" date="2011" name="J. Bacteriol.">
        <title>Genome sequence of the algicidal bacterium Kordia algicida OT-1.</title>
        <authorList>
            <person name="Lee H.S."/>
            <person name="Kang S.G."/>
            <person name="Kwon K.K."/>
            <person name="Lee J.H."/>
            <person name="Kim S.J."/>
        </authorList>
    </citation>
    <scope>NUCLEOTIDE SEQUENCE [LARGE SCALE GENOMIC DNA]</scope>
    <source>
        <strain evidence="2 3">OT-1</strain>
    </source>
</reference>
<evidence type="ECO:0000313" key="2">
    <source>
        <dbReference type="EMBL" id="EDP95721.1"/>
    </source>
</evidence>
<dbReference type="STRING" id="391587.KAOT1_04937"/>
<evidence type="ECO:0000313" key="3">
    <source>
        <dbReference type="Proteomes" id="UP000002945"/>
    </source>
</evidence>
<evidence type="ECO:0000256" key="1">
    <source>
        <dbReference type="SAM" id="Phobius"/>
    </source>
</evidence>
<feature type="transmembrane region" description="Helical" evidence="1">
    <location>
        <begin position="6"/>
        <end position="25"/>
    </location>
</feature>
<keyword evidence="1" id="KW-1133">Transmembrane helix</keyword>
<name>A9DZC1_9FLAO</name>
<comment type="caution">
    <text evidence="2">The sequence shown here is derived from an EMBL/GenBank/DDBJ whole genome shotgun (WGS) entry which is preliminary data.</text>
</comment>
<accession>A9DZC1</accession>
<dbReference type="Proteomes" id="UP000002945">
    <property type="component" value="Unassembled WGS sequence"/>
</dbReference>
<dbReference type="HOGENOM" id="CLU_3365489_0_0_10"/>
<gene>
    <name evidence="2" type="ORF">KAOT1_04937</name>
</gene>
<protein>
    <submittedName>
        <fullName evidence="2">Uncharacterized protein</fullName>
    </submittedName>
</protein>
<dbReference type="AlphaFoldDB" id="A9DZC1"/>
<proteinExistence type="predicted"/>